<proteinExistence type="predicted"/>
<organism evidence="1 2">
    <name type="scientific">Vespula pensylvanica</name>
    <name type="common">Western yellow jacket</name>
    <name type="synonym">Wasp</name>
    <dbReference type="NCBI Taxonomy" id="30213"/>
    <lineage>
        <taxon>Eukaryota</taxon>
        <taxon>Metazoa</taxon>
        <taxon>Ecdysozoa</taxon>
        <taxon>Arthropoda</taxon>
        <taxon>Hexapoda</taxon>
        <taxon>Insecta</taxon>
        <taxon>Pterygota</taxon>
        <taxon>Neoptera</taxon>
        <taxon>Endopterygota</taxon>
        <taxon>Hymenoptera</taxon>
        <taxon>Apocrita</taxon>
        <taxon>Aculeata</taxon>
        <taxon>Vespoidea</taxon>
        <taxon>Vespidae</taxon>
        <taxon>Vespinae</taxon>
        <taxon>Vespula</taxon>
    </lineage>
</organism>
<dbReference type="Gene3D" id="3.30.200.20">
    <property type="entry name" value="Phosphorylase Kinase, domain 1"/>
    <property type="match status" value="1"/>
</dbReference>
<dbReference type="SUPFAM" id="SSF56112">
    <property type="entry name" value="Protein kinase-like (PK-like)"/>
    <property type="match status" value="1"/>
</dbReference>
<dbReference type="InterPro" id="IPR011009">
    <property type="entry name" value="Kinase-like_dom_sf"/>
</dbReference>
<keyword evidence="2" id="KW-1185">Reference proteome</keyword>
<evidence type="ECO:0000313" key="2">
    <source>
        <dbReference type="Proteomes" id="UP000600918"/>
    </source>
</evidence>
<evidence type="ECO:0000313" key="1">
    <source>
        <dbReference type="EMBL" id="KAF7402223.1"/>
    </source>
</evidence>
<gene>
    <name evidence="1" type="ORF">H0235_015559</name>
</gene>
<dbReference type="AlphaFoldDB" id="A0A834K8X2"/>
<accession>A0A834K8X2</accession>
<dbReference type="Proteomes" id="UP000600918">
    <property type="component" value="Unassembled WGS sequence"/>
</dbReference>
<sequence>MVEMGLPNSCSLLLIGLEQGILVKVKIVRTCMLRIAARILLARGGKGGVGCGSGKEGYNNGGFDGGDDGCLTGDRGGDYIRGNTNFKTFGNVEDRYSYVVLLLLHVYCQPEPEPRPEPRPEPNYVLNSNFRSCINNLSTYNKKHPLAVKTLPSLAISQAKIDFMMEVLIVSKISRPNIVHFIGSLFRQASVLELLIGEIMSFGYLPYTCCINQKVISMTSHLEKSFEKAMWLPDSIYGIMTCYWHQYPKDQPNFTITDERIDHR</sequence>
<name>A0A834K8X2_VESPE</name>
<dbReference type="EMBL" id="JACSDY010000017">
    <property type="protein sequence ID" value="KAF7402223.1"/>
    <property type="molecule type" value="Genomic_DNA"/>
</dbReference>
<comment type="caution">
    <text evidence="1">The sequence shown here is derived from an EMBL/GenBank/DDBJ whole genome shotgun (WGS) entry which is preliminary data.</text>
</comment>
<protein>
    <submittedName>
        <fullName evidence="1">Uncharacterized protein</fullName>
    </submittedName>
</protein>
<reference evidence="1" key="1">
    <citation type="journal article" date="2020" name="G3 (Bethesda)">
        <title>High-Quality Assemblies for Three Invasive Social Wasps from the &lt;i&gt;Vespula&lt;/i&gt; Genus.</title>
        <authorList>
            <person name="Harrop T.W.R."/>
            <person name="Guhlin J."/>
            <person name="McLaughlin G.M."/>
            <person name="Permina E."/>
            <person name="Stockwell P."/>
            <person name="Gilligan J."/>
            <person name="Le Lec M.F."/>
            <person name="Gruber M.A.M."/>
            <person name="Quinn O."/>
            <person name="Lovegrove M."/>
            <person name="Duncan E.J."/>
            <person name="Remnant E.J."/>
            <person name="Van Eeckhoven J."/>
            <person name="Graham B."/>
            <person name="Knapp R.A."/>
            <person name="Langford K.W."/>
            <person name="Kronenberg Z."/>
            <person name="Press M.O."/>
            <person name="Eacker S.M."/>
            <person name="Wilson-Rankin E.E."/>
            <person name="Purcell J."/>
            <person name="Lester P.J."/>
            <person name="Dearden P.K."/>
        </authorList>
    </citation>
    <scope>NUCLEOTIDE SEQUENCE</scope>
    <source>
        <strain evidence="1">Volc-1</strain>
    </source>
</reference>